<dbReference type="RefSeq" id="WP_169680723.1">
    <property type="nucleotide sequence ID" value="NZ_JABBNU010000005.1"/>
</dbReference>
<keyword evidence="1" id="KW-0732">Signal</keyword>
<keyword evidence="3" id="KW-1185">Reference proteome</keyword>
<evidence type="ECO:0000313" key="2">
    <source>
        <dbReference type="EMBL" id="NMM48616.1"/>
    </source>
</evidence>
<sequence>MKRILHLALFFGLLFVLNPSETFAQCEAGSYAEACIPKLKQGFNFVKSYKIDGEGGSKKKIEYSYVFAKGTQYMINMCTGTNDADGIVVSLYDSNRQLVSTNNANGKLYSTIAYPCNATGIYYITFTFNNSNNNCGGAVLGFKR</sequence>
<proteinExistence type="predicted"/>
<evidence type="ECO:0008006" key="4">
    <source>
        <dbReference type="Google" id="ProtNLM"/>
    </source>
</evidence>
<dbReference type="Proteomes" id="UP000559010">
    <property type="component" value="Unassembled WGS sequence"/>
</dbReference>
<accession>A0A848IYA5</accession>
<feature type="signal peptide" evidence="1">
    <location>
        <begin position="1"/>
        <end position="24"/>
    </location>
</feature>
<comment type="caution">
    <text evidence="2">The sequence shown here is derived from an EMBL/GenBank/DDBJ whole genome shotgun (WGS) entry which is preliminary data.</text>
</comment>
<evidence type="ECO:0000256" key="1">
    <source>
        <dbReference type="SAM" id="SignalP"/>
    </source>
</evidence>
<feature type="chain" id="PRO_5032612218" description="Pre-peptidase" evidence="1">
    <location>
        <begin position="25"/>
        <end position="144"/>
    </location>
</feature>
<dbReference type="AlphaFoldDB" id="A0A848IYA5"/>
<dbReference type="Gene3D" id="2.60.120.380">
    <property type="match status" value="1"/>
</dbReference>
<organism evidence="2 3">
    <name type="scientific">Marinigracilibium pacificum</name>
    <dbReference type="NCBI Taxonomy" id="2729599"/>
    <lineage>
        <taxon>Bacteria</taxon>
        <taxon>Pseudomonadati</taxon>
        <taxon>Bacteroidota</taxon>
        <taxon>Cytophagia</taxon>
        <taxon>Cytophagales</taxon>
        <taxon>Flammeovirgaceae</taxon>
        <taxon>Marinigracilibium</taxon>
    </lineage>
</organism>
<evidence type="ECO:0000313" key="3">
    <source>
        <dbReference type="Proteomes" id="UP000559010"/>
    </source>
</evidence>
<name>A0A848IYA5_9BACT</name>
<gene>
    <name evidence="2" type="ORF">HH304_09415</name>
</gene>
<dbReference type="EMBL" id="JABBNU010000005">
    <property type="protein sequence ID" value="NMM48616.1"/>
    <property type="molecule type" value="Genomic_DNA"/>
</dbReference>
<protein>
    <recommendedName>
        <fullName evidence="4">Pre-peptidase</fullName>
    </recommendedName>
</protein>
<reference evidence="2 3" key="1">
    <citation type="submission" date="2020-04" db="EMBL/GenBank/DDBJ databases">
        <title>Flammeovirgaceae bacterium KN852 isolated from deep sea.</title>
        <authorList>
            <person name="Zhang D.-C."/>
        </authorList>
    </citation>
    <scope>NUCLEOTIDE SEQUENCE [LARGE SCALE GENOMIC DNA]</scope>
    <source>
        <strain evidence="2 3">KN852</strain>
    </source>
</reference>